<dbReference type="EMBL" id="LT630450">
    <property type="protein sequence ID" value="SFV72371.1"/>
    <property type="molecule type" value="Genomic_DNA"/>
</dbReference>
<evidence type="ECO:0000256" key="6">
    <source>
        <dbReference type="ARBA" id="ARBA00022989"/>
    </source>
</evidence>
<keyword evidence="6 10" id="KW-1133">Transmembrane helix</keyword>
<feature type="transmembrane region" description="Helical" evidence="10">
    <location>
        <begin position="454"/>
        <end position="474"/>
    </location>
</feature>
<feature type="transmembrane region" description="Helical" evidence="10">
    <location>
        <begin position="91"/>
        <end position="112"/>
    </location>
</feature>
<organism evidence="11 12">
    <name type="scientific">Desulfovibrio piger</name>
    <dbReference type="NCBI Taxonomy" id="901"/>
    <lineage>
        <taxon>Bacteria</taxon>
        <taxon>Pseudomonadati</taxon>
        <taxon>Thermodesulfobacteriota</taxon>
        <taxon>Desulfovibrionia</taxon>
        <taxon>Desulfovibrionales</taxon>
        <taxon>Desulfovibrionaceae</taxon>
        <taxon>Desulfovibrio</taxon>
    </lineage>
</organism>
<dbReference type="GO" id="GO:0015297">
    <property type="term" value="F:antiporter activity"/>
    <property type="evidence" value="ECO:0007669"/>
    <property type="project" value="UniProtKB-KW"/>
</dbReference>
<dbReference type="Pfam" id="PF01554">
    <property type="entry name" value="MatE"/>
    <property type="match status" value="2"/>
</dbReference>
<dbReference type="InterPro" id="IPR048279">
    <property type="entry name" value="MdtK-like"/>
</dbReference>
<keyword evidence="7" id="KW-0406">Ion transport</keyword>
<dbReference type="PANTHER" id="PTHR43298:SF2">
    <property type="entry name" value="FMN_FAD EXPORTER YEEO-RELATED"/>
    <property type="match status" value="1"/>
</dbReference>
<feature type="transmembrane region" description="Helical" evidence="10">
    <location>
        <begin position="275"/>
        <end position="299"/>
    </location>
</feature>
<dbReference type="CDD" id="cd13137">
    <property type="entry name" value="MATE_NorM_like"/>
    <property type="match status" value="1"/>
</dbReference>
<evidence type="ECO:0000256" key="7">
    <source>
        <dbReference type="ARBA" id="ARBA00023065"/>
    </source>
</evidence>
<keyword evidence="4" id="KW-1003">Cell membrane</keyword>
<dbReference type="PIRSF" id="PIRSF006603">
    <property type="entry name" value="DinF"/>
    <property type="match status" value="1"/>
</dbReference>
<evidence type="ECO:0000256" key="8">
    <source>
        <dbReference type="ARBA" id="ARBA00023136"/>
    </source>
</evidence>
<proteinExistence type="predicted"/>
<dbReference type="GO" id="GO:0006811">
    <property type="term" value="P:monoatomic ion transport"/>
    <property type="evidence" value="ECO:0007669"/>
    <property type="project" value="UniProtKB-KW"/>
</dbReference>
<keyword evidence="8 10" id="KW-0472">Membrane</keyword>
<dbReference type="PANTHER" id="PTHR43298">
    <property type="entry name" value="MULTIDRUG RESISTANCE PROTEIN NORM-RELATED"/>
    <property type="match status" value="1"/>
</dbReference>
<dbReference type="GO" id="GO:0005886">
    <property type="term" value="C:plasma membrane"/>
    <property type="evidence" value="ECO:0007669"/>
    <property type="project" value="UniProtKB-SubCell"/>
</dbReference>
<dbReference type="InterPro" id="IPR050222">
    <property type="entry name" value="MATE_MdtK"/>
</dbReference>
<dbReference type="Proteomes" id="UP000186323">
    <property type="component" value="Chromosome I"/>
</dbReference>
<feature type="transmembrane region" description="Helical" evidence="10">
    <location>
        <begin position="197"/>
        <end position="219"/>
    </location>
</feature>
<evidence type="ECO:0000256" key="3">
    <source>
        <dbReference type="ARBA" id="ARBA00022449"/>
    </source>
</evidence>
<feature type="transmembrane region" description="Helical" evidence="10">
    <location>
        <begin position="391"/>
        <end position="418"/>
    </location>
</feature>
<dbReference type="NCBIfam" id="TIGR00797">
    <property type="entry name" value="matE"/>
    <property type="match status" value="1"/>
</dbReference>
<feature type="transmembrane region" description="Helical" evidence="10">
    <location>
        <begin position="165"/>
        <end position="185"/>
    </location>
</feature>
<evidence type="ECO:0000256" key="1">
    <source>
        <dbReference type="ARBA" id="ARBA00004651"/>
    </source>
</evidence>
<evidence type="ECO:0000256" key="4">
    <source>
        <dbReference type="ARBA" id="ARBA00022475"/>
    </source>
</evidence>
<keyword evidence="2" id="KW-0813">Transport</keyword>
<feature type="transmembrane region" description="Helical" evidence="10">
    <location>
        <begin position="50"/>
        <end position="71"/>
    </location>
</feature>
<evidence type="ECO:0000313" key="12">
    <source>
        <dbReference type="Proteomes" id="UP000186323"/>
    </source>
</evidence>
<keyword evidence="3" id="KW-0050">Antiport</keyword>
<evidence type="ECO:0000256" key="9">
    <source>
        <dbReference type="ARBA" id="ARBA00031636"/>
    </source>
</evidence>
<feature type="transmembrane region" description="Helical" evidence="10">
    <location>
        <begin position="352"/>
        <end position="371"/>
    </location>
</feature>
<keyword evidence="5 10" id="KW-0812">Transmembrane</keyword>
<feature type="transmembrane region" description="Helical" evidence="10">
    <location>
        <begin position="231"/>
        <end position="254"/>
    </location>
</feature>
<gene>
    <name evidence="11" type="ORF">DESPIGER_0483</name>
</gene>
<name>A0A1K1LCC8_9BACT</name>
<evidence type="ECO:0000256" key="2">
    <source>
        <dbReference type="ARBA" id="ARBA00022448"/>
    </source>
</evidence>
<feature type="transmembrane region" description="Helical" evidence="10">
    <location>
        <begin position="319"/>
        <end position="340"/>
    </location>
</feature>
<dbReference type="GO" id="GO:0042910">
    <property type="term" value="F:xenobiotic transmembrane transporter activity"/>
    <property type="evidence" value="ECO:0007669"/>
    <property type="project" value="InterPro"/>
</dbReference>
<evidence type="ECO:0000256" key="5">
    <source>
        <dbReference type="ARBA" id="ARBA00022692"/>
    </source>
</evidence>
<dbReference type="InterPro" id="IPR002528">
    <property type="entry name" value="MATE_fam"/>
</dbReference>
<sequence length="492" mass="53430">MPERDVSPACPARGHLPSSNLFRATRTQTFWERPMPEPDLSISPRAIWKLTWPQMLMMYLVFFMGFINIWVAGRISADVQAALGMVNQCGLFLMVVAMSMSSGATAAVSQSLGAKRLRRAQRYVGTTVLGSLLAGILVALLGWQLGSPILRTLQVPERILPVTAGFWGITMLALPAQYVYAATGVMFRATRQVLPPLWVAATVCIFDLLGCLGLGLGWFGLPCMGYMGIAWANAGAQCLGAVANCLLLCRAGYLCRRALPTMRWLRGGLPYLLKVALPAGAAQIVWQSGYLMLFVLVASLPFDSINALAGLTAGLRIEALLFLPGMAFNMSVSVLVGNCLGMGEPAKAKRVALQMIVIASLGMSAVAALLWPFRADLAALLSHEAGTQAQIINYLTYNLLSTPFSIASTVMGGVMVGAGATRYNLMVYGGTFWLVRLPLGWLLGHWLWGTASGVFLAMLVSQCLQTAIMFYVLLYRDWARFAMRARHHHVNR</sequence>
<comment type="subcellular location">
    <subcellularLocation>
        <location evidence="1">Cell membrane</location>
        <topology evidence="1">Multi-pass membrane protein</topology>
    </subcellularLocation>
</comment>
<accession>A0A1K1LCC8</accession>
<evidence type="ECO:0000313" key="11">
    <source>
        <dbReference type="EMBL" id="SFV72371.1"/>
    </source>
</evidence>
<protein>
    <recommendedName>
        <fullName evidence="9">Multidrug-efflux transporter</fullName>
    </recommendedName>
</protein>
<dbReference type="AlphaFoldDB" id="A0A1K1LCC8"/>
<feature type="transmembrane region" description="Helical" evidence="10">
    <location>
        <begin position="124"/>
        <end position="145"/>
    </location>
</feature>
<keyword evidence="12" id="KW-1185">Reference proteome</keyword>
<dbReference type="KEGG" id="dpg:DESPIGER_0483"/>
<reference evidence="12" key="1">
    <citation type="submission" date="2016-10" db="EMBL/GenBank/DDBJ databases">
        <authorList>
            <person name="Wegmann U."/>
        </authorList>
    </citation>
    <scope>NUCLEOTIDE SEQUENCE [LARGE SCALE GENOMIC DNA]</scope>
</reference>
<evidence type="ECO:0000256" key="10">
    <source>
        <dbReference type="SAM" id="Phobius"/>
    </source>
</evidence>